<reference evidence="2 3" key="1">
    <citation type="submission" date="2019-02" db="EMBL/GenBank/DDBJ databases">
        <authorList>
            <person name="Khodamoradi S."/>
            <person name="Hahnke R.L."/>
            <person name="Kaempfer P."/>
            <person name="Schumann P."/>
            <person name="Rohde M."/>
            <person name="Steinert M."/>
            <person name="Luzhetskyy A."/>
            <person name="Wink J."/>
            <person name="Ruckert C."/>
        </authorList>
    </citation>
    <scope>NUCLEOTIDE SEQUENCE [LARGE SCALE GENOMIC DNA]</scope>
    <source>
        <strain evidence="2 3">M2</strain>
    </source>
</reference>
<name>A0A4P6Q9T0_9ACTN</name>
<dbReference type="Proteomes" id="UP000292235">
    <property type="component" value="Chromosome"/>
</dbReference>
<dbReference type="SUPFAM" id="SSF109854">
    <property type="entry name" value="DinB/YfiT-like putative metalloenzymes"/>
    <property type="match status" value="1"/>
</dbReference>
<evidence type="ECO:0008006" key="4">
    <source>
        <dbReference type="Google" id="ProtNLM"/>
    </source>
</evidence>
<sequence length="78" mass="8676">MTDDPGSYAPRLADDPRLAPVDVGGERETLVSFLDWHRKTLQLKCAGVATPRLSERAVPPSNLSLHGIVRHMADVERW</sequence>
<protein>
    <recommendedName>
        <fullName evidence="4">DUF664 domain-containing protein</fullName>
    </recommendedName>
</protein>
<accession>A0A4P6Q9T0</accession>
<dbReference type="EMBL" id="CP036455">
    <property type="protein sequence ID" value="QBI55877.1"/>
    <property type="molecule type" value="Genomic_DNA"/>
</dbReference>
<dbReference type="InterPro" id="IPR007061">
    <property type="entry name" value="MST-like"/>
</dbReference>
<dbReference type="Gene3D" id="1.20.120.450">
    <property type="entry name" value="dinb family like domain"/>
    <property type="match status" value="1"/>
</dbReference>
<proteinExistence type="predicted"/>
<feature type="region of interest" description="Disordered" evidence="1">
    <location>
        <begin position="1"/>
        <end position="20"/>
    </location>
</feature>
<gene>
    <name evidence="2" type="ORF">EKD16_20590</name>
</gene>
<evidence type="ECO:0000256" key="1">
    <source>
        <dbReference type="SAM" id="MobiDB-lite"/>
    </source>
</evidence>
<organism evidence="2 3">
    <name type="scientific">Streptomonospora litoralis</name>
    <dbReference type="NCBI Taxonomy" id="2498135"/>
    <lineage>
        <taxon>Bacteria</taxon>
        <taxon>Bacillati</taxon>
        <taxon>Actinomycetota</taxon>
        <taxon>Actinomycetes</taxon>
        <taxon>Streptosporangiales</taxon>
        <taxon>Nocardiopsidaceae</taxon>
        <taxon>Streptomonospora</taxon>
    </lineage>
</organism>
<evidence type="ECO:0000313" key="3">
    <source>
        <dbReference type="Proteomes" id="UP000292235"/>
    </source>
</evidence>
<dbReference type="Pfam" id="PF04978">
    <property type="entry name" value="MST"/>
    <property type="match status" value="1"/>
</dbReference>
<dbReference type="AlphaFoldDB" id="A0A4P6Q9T0"/>
<evidence type="ECO:0000313" key="2">
    <source>
        <dbReference type="EMBL" id="QBI55877.1"/>
    </source>
</evidence>
<dbReference type="InterPro" id="IPR034660">
    <property type="entry name" value="DinB/YfiT-like"/>
</dbReference>
<dbReference type="KEGG" id="strr:EKD16_20590"/>
<keyword evidence="3" id="KW-1185">Reference proteome</keyword>